<keyword evidence="2" id="KW-1185">Reference proteome</keyword>
<reference evidence="2" key="1">
    <citation type="journal article" date="2014" name="Proc. Natl. Acad. Sci. U.S.A.">
        <title>Extensive sampling of basidiomycete genomes demonstrates inadequacy of the white-rot/brown-rot paradigm for wood decay fungi.</title>
        <authorList>
            <person name="Riley R."/>
            <person name="Salamov A.A."/>
            <person name="Brown D.W."/>
            <person name="Nagy L.G."/>
            <person name="Floudas D."/>
            <person name="Held B.W."/>
            <person name="Levasseur A."/>
            <person name="Lombard V."/>
            <person name="Morin E."/>
            <person name="Otillar R."/>
            <person name="Lindquist E.A."/>
            <person name="Sun H."/>
            <person name="LaButti K.M."/>
            <person name="Schmutz J."/>
            <person name="Jabbour D."/>
            <person name="Luo H."/>
            <person name="Baker S.E."/>
            <person name="Pisabarro A.G."/>
            <person name="Walton J.D."/>
            <person name="Blanchette R.A."/>
            <person name="Henrissat B."/>
            <person name="Martin F."/>
            <person name="Cullen D."/>
            <person name="Hibbett D.S."/>
            <person name="Grigoriev I.V."/>
        </authorList>
    </citation>
    <scope>NUCLEOTIDE SEQUENCE [LARGE SCALE GENOMIC DNA]</scope>
    <source>
        <strain evidence="2">MUCL 33604</strain>
    </source>
</reference>
<evidence type="ECO:0000313" key="2">
    <source>
        <dbReference type="Proteomes" id="UP000027265"/>
    </source>
</evidence>
<dbReference type="AlphaFoldDB" id="A0A067QBF2"/>
<protein>
    <submittedName>
        <fullName evidence="1">Uncharacterized protein</fullName>
    </submittedName>
</protein>
<dbReference type="Proteomes" id="UP000027265">
    <property type="component" value="Unassembled WGS sequence"/>
</dbReference>
<sequence>MYVIVSDPFIELCHRAGAGRKWFDCRTWLEEEKEFGEETAIPLDNTLLVIGLTRDNLADELMITWFESTSSCTVFPVHE</sequence>
<proteinExistence type="predicted"/>
<dbReference type="HOGENOM" id="CLU_2606378_0_0_1"/>
<organism evidence="1 2">
    <name type="scientific">Jaapia argillacea MUCL 33604</name>
    <dbReference type="NCBI Taxonomy" id="933084"/>
    <lineage>
        <taxon>Eukaryota</taxon>
        <taxon>Fungi</taxon>
        <taxon>Dikarya</taxon>
        <taxon>Basidiomycota</taxon>
        <taxon>Agaricomycotina</taxon>
        <taxon>Agaricomycetes</taxon>
        <taxon>Agaricomycetidae</taxon>
        <taxon>Jaapiales</taxon>
        <taxon>Jaapiaceae</taxon>
        <taxon>Jaapia</taxon>
    </lineage>
</organism>
<accession>A0A067QBF2</accession>
<gene>
    <name evidence="1" type="ORF">JAAARDRAFT_33493</name>
</gene>
<dbReference type="EMBL" id="KL197715">
    <property type="protein sequence ID" value="KDQ59906.1"/>
    <property type="molecule type" value="Genomic_DNA"/>
</dbReference>
<dbReference type="InParanoid" id="A0A067QBF2"/>
<name>A0A067QBF2_9AGAM</name>
<evidence type="ECO:0000313" key="1">
    <source>
        <dbReference type="EMBL" id="KDQ59906.1"/>
    </source>
</evidence>